<dbReference type="GO" id="GO:0003712">
    <property type="term" value="F:transcription coregulator activity"/>
    <property type="evidence" value="ECO:0007669"/>
    <property type="project" value="InterPro"/>
</dbReference>
<dbReference type="RefSeq" id="XP_016646458.1">
    <property type="nucleotide sequence ID" value="XM_016783258.1"/>
</dbReference>
<comment type="function">
    <text evidence="4">Component of the Mediator complex, a coactivator involved in the regulated transcription of nearly all RNA polymerase II-dependent genes. Mediator functions as a bridge to convey information from gene-specific regulatory proteins to the basal RNA polymerase II transcription machinery. Mediator is recruited to promoters by direct interactions with regulatory proteins and serves as a scaffold for the assembly of a functional pre-initiation complex with RNA polymerase II and the general transcription factors.</text>
</comment>
<dbReference type="GO" id="GO:0006357">
    <property type="term" value="P:regulation of transcription by RNA polymerase II"/>
    <property type="evidence" value="ECO:0007669"/>
    <property type="project" value="InterPro"/>
</dbReference>
<dbReference type="GeneID" id="27718643"/>
<dbReference type="Pfam" id="PF10280">
    <property type="entry name" value="Med11"/>
    <property type="match status" value="1"/>
</dbReference>
<feature type="region of interest" description="Disordered" evidence="5">
    <location>
        <begin position="146"/>
        <end position="167"/>
    </location>
</feature>
<sequence length="167" mass="18358">MASNQSPNSFQPFTISERIQQLNEIDKKIAEIMTHTSTALTALTPSPSTPLSTQQQTFKSSMDAFITTLHTIDVHMKRQIFGLEEAGIIDLSNDRADAADQRQKKKAATLSPTAVGTVGNLDVGWLNSRRNRVERDMEAELWRTGREVLEGGKGEGTGAVKGEPMEE</sequence>
<organism evidence="6 7">
    <name type="scientific">Pseudallescheria apiosperma</name>
    <name type="common">Scedosporium apiospermum</name>
    <dbReference type="NCBI Taxonomy" id="563466"/>
    <lineage>
        <taxon>Eukaryota</taxon>
        <taxon>Fungi</taxon>
        <taxon>Dikarya</taxon>
        <taxon>Ascomycota</taxon>
        <taxon>Pezizomycotina</taxon>
        <taxon>Sordariomycetes</taxon>
        <taxon>Hypocreomycetidae</taxon>
        <taxon>Microascales</taxon>
        <taxon>Microascaceae</taxon>
        <taxon>Scedosporium</taxon>
    </lineage>
</organism>
<evidence type="ECO:0000256" key="1">
    <source>
        <dbReference type="ARBA" id="ARBA00004123"/>
    </source>
</evidence>
<dbReference type="InterPro" id="IPR019404">
    <property type="entry name" value="Mediator_Med11"/>
</dbReference>
<gene>
    <name evidence="4" type="primary">MED11</name>
    <name evidence="6" type="ORF">SAPIO_CDS0491</name>
</gene>
<accession>A0A084GH47</accession>
<evidence type="ECO:0000313" key="6">
    <source>
        <dbReference type="EMBL" id="KEZ46659.1"/>
    </source>
</evidence>
<dbReference type="OMA" id="HSIDVRM"/>
<dbReference type="VEuPathDB" id="FungiDB:SAPIO_CDS0491"/>
<keyword evidence="4" id="KW-0010">Activator</keyword>
<evidence type="ECO:0000256" key="2">
    <source>
        <dbReference type="ARBA" id="ARBA00008186"/>
    </source>
</evidence>
<dbReference type="GO" id="GO:0016592">
    <property type="term" value="C:mediator complex"/>
    <property type="evidence" value="ECO:0007669"/>
    <property type="project" value="InterPro"/>
</dbReference>
<evidence type="ECO:0000313" key="7">
    <source>
        <dbReference type="Proteomes" id="UP000028545"/>
    </source>
</evidence>
<dbReference type="Proteomes" id="UP000028545">
    <property type="component" value="Unassembled WGS sequence"/>
</dbReference>
<keyword evidence="3 4" id="KW-0539">Nucleus</keyword>
<dbReference type="PANTHER" id="PTHR22890">
    <property type="entry name" value="MEDIATOR OF RNA POLYMERASE II TRANSCRIPTION SUBUNIT 11"/>
    <property type="match status" value="1"/>
</dbReference>
<dbReference type="OrthoDB" id="5418434at2759"/>
<evidence type="ECO:0000256" key="3">
    <source>
        <dbReference type="ARBA" id="ARBA00023242"/>
    </source>
</evidence>
<comment type="subcellular location">
    <subcellularLocation>
        <location evidence="1 4">Nucleus</location>
    </subcellularLocation>
</comment>
<keyword evidence="4" id="KW-0805">Transcription regulation</keyword>
<keyword evidence="4" id="KW-0804">Transcription</keyword>
<evidence type="ECO:0000256" key="5">
    <source>
        <dbReference type="SAM" id="MobiDB-lite"/>
    </source>
</evidence>
<evidence type="ECO:0000256" key="4">
    <source>
        <dbReference type="RuleBase" id="RU364147"/>
    </source>
</evidence>
<dbReference type="HOGENOM" id="CLU_094325_0_1_1"/>
<dbReference type="KEGG" id="sapo:SAPIO_CDS0491"/>
<reference evidence="6 7" key="1">
    <citation type="journal article" date="2014" name="Genome Announc.">
        <title>Draft genome sequence of the pathogenic fungus Scedosporium apiospermum.</title>
        <authorList>
            <person name="Vandeputte P."/>
            <person name="Ghamrawi S."/>
            <person name="Rechenmann M."/>
            <person name="Iltis A."/>
            <person name="Giraud S."/>
            <person name="Fleury M."/>
            <person name="Thornton C."/>
            <person name="Delhaes L."/>
            <person name="Meyer W."/>
            <person name="Papon N."/>
            <person name="Bouchara J.P."/>
        </authorList>
    </citation>
    <scope>NUCLEOTIDE SEQUENCE [LARGE SCALE GENOMIC DNA]</scope>
    <source>
        <strain evidence="6 7">IHEM 14462</strain>
    </source>
</reference>
<comment type="caution">
    <text evidence="6">The sequence shown here is derived from an EMBL/GenBank/DDBJ whole genome shotgun (WGS) entry which is preliminary data.</text>
</comment>
<comment type="similarity">
    <text evidence="2 4">Belongs to the Mediator complex subunit 11 family.</text>
</comment>
<comment type="subunit">
    <text evidence="4">Component of the Mediator complex.</text>
</comment>
<protein>
    <recommendedName>
        <fullName evidence="4">Mediator of RNA polymerase II transcription subunit 11</fullName>
    </recommendedName>
    <alternativeName>
        <fullName evidence="4">Mediator complex subunit 11</fullName>
    </alternativeName>
</protein>
<keyword evidence="7" id="KW-1185">Reference proteome</keyword>
<dbReference type="AlphaFoldDB" id="A0A084GH47"/>
<name>A0A084GH47_PSEDA</name>
<dbReference type="EMBL" id="JOWA01000022">
    <property type="protein sequence ID" value="KEZ46659.1"/>
    <property type="molecule type" value="Genomic_DNA"/>
</dbReference>
<dbReference type="Gene3D" id="1.10.287.3490">
    <property type="match status" value="1"/>
</dbReference>
<proteinExistence type="inferred from homology"/>